<feature type="binding site" evidence="9">
    <location>
        <position position="465"/>
    </location>
    <ligand>
        <name>acetyl-CoA</name>
        <dbReference type="ChEBI" id="CHEBI:57288"/>
    </ligand>
</feature>
<evidence type="ECO:0000256" key="6">
    <source>
        <dbReference type="ARBA" id="ARBA00022840"/>
    </source>
</evidence>
<keyword evidence="8 9" id="KW-0012">Acyltransferase</keyword>
<proteinExistence type="inferred from homology"/>
<evidence type="ECO:0000256" key="3">
    <source>
        <dbReference type="ARBA" id="ARBA00022679"/>
    </source>
</evidence>
<dbReference type="Gene3D" id="3.40.630.30">
    <property type="match status" value="1"/>
</dbReference>
<dbReference type="CDD" id="cd04301">
    <property type="entry name" value="NAT_SF"/>
    <property type="match status" value="1"/>
</dbReference>
<dbReference type="InterPro" id="IPR024914">
    <property type="entry name" value="tRNA_acetyltr_TmcA"/>
</dbReference>
<dbReference type="Pfam" id="PF13718">
    <property type="entry name" value="GNAT_acetyltr_2"/>
    <property type="match status" value="2"/>
</dbReference>
<evidence type="ECO:0000313" key="12">
    <source>
        <dbReference type="Proteomes" id="UP001054801"/>
    </source>
</evidence>
<keyword evidence="12" id="KW-1185">Reference proteome</keyword>
<keyword evidence="4 9" id="KW-0819">tRNA processing</keyword>
<feature type="binding site" evidence="9">
    <location>
        <begin position="418"/>
        <end position="420"/>
    </location>
    <ligand>
        <name>acetyl-CoA</name>
        <dbReference type="ChEBI" id="CHEBI:57288"/>
    </ligand>
</feature>
<organism evidence="11 12">
    <name type="scientific">Thiothrix winogradskyi</name>
    <dbReference type="NCBI Taxonomy" id="96472"/>
    <lineage>
        <taxon>Bacteria</taxon>
        <taxon>Pseudomonadati</taxon>
        <taxon>Pseudomonadota</taxon>
        <taxon>Gammaproteobacteria</taxon>
        <taxon>Thiotrichales</taxon>
        <taxon>Thiotrichaceae</taxon>
        <taxon>Thiothrix</taxon>
    </lineage>
</organism>
<feature type="binding site" evidence="9">
    <location>
        <position position="123"/>
    </location>
    <ligand>
        <name>ATP</name>
        <dbReference type="ChEBI" id="CHEBI:30616"/>
    </ligand>
</feature>
<evidence type="ECO:0000256" key="7">
    <source>
        <dbReference type="ARBA" id="ARBA00022884"/>
    </source>
</evidence>
<comment type="similarity">
    <text evidence="9">Belongs to the TmcA family.</text>
</comment>
<dbReference type="PROSITE" id="PS51186">
    <property type="entry name" value="GNAT"/>
    <property type="match status" value="1"/>
</dbReference>
<comment type="caution">
    <text evidence="9">Lacks conserved residue(s) required for the propagation of feature annotation.</text>
</comment>
<keyword evidence="3 9" id="KW-0808">Transferase</keyword>
<name>A0ABY3T467_9GAMM</name>
<dbReference type="GO" id="GO:0016746">
    <property type="term" value="F:acyltransferase activity"/>
    <property type="evidence" value="ECO:0007669"/>
    <property type="project" value="UniProtKB-KW"/>
</dbReference>
<dbReference type="InterPro" id="IPR007807">
    <property type="entry name" value="TcmA/NAT10_helicase"/>
</dbReference>
<evidence type="ECO:0000256" key="9">
    <source>
        <dbReference type="HAMAP-Rule" id="MF_01886"/>
    </source>
</evidence>
<dbReference type="HAMAP" id="MF_01886">
    <property type="entry name" value="tRNA_acetyltr_TmcA"/>
    <property type="match status" value="1"/>
</dbReference>
<comment type="catalytic activity">
    <reaction evidence="9">
        <text>cytidine(34) in elongator tRNA(Met) + acetyl-CoA + ATP + H2O = N(4)-acetylcytidine(34) in elongator tRNA(Met) + ADP + phosphate + CoA + H(+)</text>
        <dbReference type="Rhea" id="RHEA:43788"/>
        <dbReference type="Rhea" id="RHEA-COMP:10693"/>
        <dbReference type="Rhea" id="RHEA-COMP:10694"/>
        <dbReference type="ChEBI" id="CHEBI:15377"/>
        <dbReference type="ChEBI" id="CHEBI:15378"/>
        <dbReference type="ChEBI" id="CHEBI:30616"/>
        <dbReference type="ChEBI" id="CHEBI:43474"/>
        <dbReference type="ChEBI" id="CHEBI:57287"/>
        <dbReference type="ChEBI" id="CHEBI:57288"/>
        <dbReference type="ChEBI" id="CHEBI:74900"/>
        <dbReference type="ChEBI" id="CHEBI:82748"/>
        <dbReference type="ChEBI" id="CHEBI:456216"/>
        <dbReference type="EC" id="2.3.1.193"/>
    </reaction>
</comment>
<dbReference type="EC" id="2.3.1.193" evidence="9"/>
<sequence length="503" mass="55251">MQCLLPAEGEVFWLTGSAIKKAHTLLGQECDALVFDAHSGFDVNAFAAVSGTLRGGGTLFLLIPPLDAWADFPDPDYRRFIPYPYQPEDVRGRFLQRLVRMLKTGWHGRSGFSPTVGLKSDLQAVAVATILQANAPVVLTADRGRGKSAALGMAASQLQAARKRVLLTAPSRATVATVFKHAALPPSFFAPDDLLQTLPQGDVLLVDEAAAIPVPLLLKMLEYYPRCVFSTTLHGYEGSGRGFALRFQKELDVRVPSWQAVRLHTPIRWAEKDPLEHFINRALLLDVDVEFPVGAIHELPLHQTQQIYRQLNRDELAANEPLLRQLFGLLITAHYQTRPSDLRQMLDAPDISIHILEQHGVIVAVALLSREGGLDAQLTAAIHAGTRRPHGHPVPQTLTFHAKIPRAAELICERVMRIAVHPDWQNHGLGAHLLEHLLGFATRSGADYVGVSYAMTPALLRFWERAGFVMARVGFRKDTASGSRSVVQVKALSAAAALLFKGL</sequence>
<dbReference type="InterPro" id="IPR000182">
    <property type="entry name" value="GNAT_dom"/>
</dbReference>
<accession>A0ABY3T467</accession>
<keyword evidence="6 9" id="KW-0067">ATP-binding</keyword>
<evidence type="ECO:0000313" key="11">
    <source>
        <dbReference type="EMBL" id="UJS26661.1"/>
    </source>
</evidence>
<keyword evidence="1 9" id="KW-0963">Cytoplasm</keyword>
<evidence type="ECO:0000256" key="1">
    <source>
        <dbReference type="ARBA" id="ARBA00022490"/>
    </source>
</evidence>
<dbReference type="InterPro" id="IPR013562">
    <property type="entry name" value="TmcA/NAT10_N"/>
</dbReference>
<dbReference type="SUPFAM" id="SSF52540">
    <property type="entry name" value="P-loop containing nucleoside triphosphate hydrolases"/>
    <property type="match status" value="1"/>
</dbReference>
<feature type="domain" description="N-acetyltransferase" evidence="10">
    <location>
        <begin position="306"/>
        <end position="503"/>
    </location>
</feature>
<dbReference type="Gene3D" id="3.40.50.300">
    <property type="entry name" value="P-loop containing nucleotide triphosphate hydrolases"/>
    <property type="match status" value="1"/>
</dbReference>
<comment type="function">
    <text evidence="9">Catalyzes the formation of N(4)-acetylcytidine (ac(4)C) at the wobble position of tRNA(Met), by using acetyl-CoA as an acetyl donor and ATP (or GTP).</text>
</comment>
<evidence type="ECO:0000256" key="2">
    <source>
        <dbReference type="ARBA" id="ARBA00022555"/>
    </source>
</evidence>
<evidence type="ECO:0000256" key="8">
    <source>
        <dbReference type="ARBA" id="ARBA00023315"/>
    </source>
</evidence>
<reference evidence="11" key="1">
    <citation type="journal article" date="2022" name="Microorganisms">
        <title>Two New Species of Filamentous Sulfur Bacteria of the Genus Thiothrix, Thiothrix winogradskyi sp. nov. and 'Candidatus Thiothrix sulfatifontis' sp. nov.</title>
        <authorList>
            <person name="Ravin N.V."/>
            <person name="Rossetti S."/>
            <person name="Beletsky A.V."/>
            <person name="Kadnikov V.V."/>
            <person name="Rudenko T.S."/>
            <person name="Smolyakov D.D."/>
            <person name="Moskvitina M.I."/>
            <person name="Gureeva M.V."/>
            <person name="Mardanov A.V."/>
            <person name="Grabovich M.Y."/>
        </authorList>
    </citation>
    <scope>NUCLEOTIDE SEQUENCE</scope>
    <source>
        <strain evidence="11">CT3</strain>
    </source>
</reference>
<dbReference type="Pfam" id="PF08351">
    <property type="entry name" value="TmcA_N"/>
    <property type="match status" value="1"/>
</dbReference>
<dbReference type="PANTHER" id="PTHR10925:SF5">
    <property type="entry name" value="RNA CYTIDINE ACETYLTRANSFERASE"/>
    <property type="match status" value="1"/>
</dbReference>
<dbReference type="Gene3D" id="3.40.50.11040">
    <property type="match status" value="1"/>
</dbReference>
<evidence type="ECO:0000259" key="10">
    <source>
        <dbReference type="PROSITE" id="PS51186"/>
    </source>
</evidence>
<dbReference type="InterPro" id="IPR016181">
    <property type="entry name" value="Acyl_CoA_acyltransferase"/>
</dbReference>
<keyword evidence="2 9" id="KW-0820">tRNA-binding</keyword>
<feature type="binding site" evidence="9">
    <location>
        <position position="268"/>
    </location>
    <ligand>
        <name>ATP</name>
        <dbReference type="ChEBI" id="CHEBI:30616"/>
    </ligand>
</feature>
<keyword evidence="7 9" id="KW-0694">RNA-binding</keyword>
<dbReference type="EMBL" id="CP091244">
    <property type="protein sequence ID" value="UJS26661.1"/>
    <property type="molecule type" value="Genomic_DNA"/>
</dbReference>
<gene>
    <name evidence="9" type="primary">tmcA</name>
    <name evidence="11" type="ORF">L2Y54_20955</name>
</gene>
<dbReference type="SUPFAM" id="SSF55729">
    <property type="entry name" value="Acyl-CoA N-acyltransferases (Nat)"/>
    <property type="match status" value="1"/>
</dbReference>
<dbReference type="RefSeq" id="WP_236502075.1">
    <property type="nucleotide sequence ID" value="NZ_CP091244.1"/>
</dbReference>
<dbReference type="InterPro" id="IPR027417">
    <property type="entry name" value="P-loop_NTPase"/>
</dbReference>
<dbReference type="PANTHER" id="PTHR10925">
    <property type="entry name" value="N-ACETYLTRANSFERASE 10"/>
    <property type="match status" value="1"/>
</dbReference>
<evidence type="ECO:0000256" key="4">
    <source>
        <dbReference type="ARBA" id="ARBA00022694"/>
    </source>
</evidence>
<comment type="subcellular location">
    <subcellularLocation>
        <location evidence="9">Cytoplasm</location>
    </subcellularLocation>
</comment>
<keyword evidence="5 9" id="KW-0547">Nucleotide-binding</keyword>
<dbReference type="InterPro" id="IPR032672">
    <property type="entry name" value="TmcA/NAT10/Kre33"/>
</dbReference>
<dbReference type="Proteomes" id="UP001054801">
    <property type="component" value="Chromosome"/>
</dbReference>
<dbReference type="Pfam" id="PF05127">
    <property type="entry name" value="NAT10_TcmA_helicase"/>
    <property type="match status" value="2"/>
</dbReference>
<evidence type="ECO:0000256" key="5">
    <source>
        <dbReference type="ARBA" id="ARBA00022741"/>
    </source>
</evidence>
<protein>
    <recommendedName>
        <fullName evidence="9">tRNA(Met) cytidine acetyltransferase TmcA</fullName>
        <ecNumber evidence="9">2.3.1.193</ecNumber>
    </recommendedName>
</protein>